<reference evidence="3" key="1">
    <citation type="submission" date="2018-01" db="EMBL/GenBank/DDBJ databases">
        <title>Draft Genome Sequence of the Radioresistant Bacterium Deinococcus aerius TR0125, Isolated from the Higher Atmosphere above Japan.</title>
        <authorList>
            <person name="Satoh K."/>
            <person name="Arai H."/>
            <person name="Sanzen T."/>
            <person name="Kawaguchi Y."/>
            <person name="Hayashi H."/>
            <person name="Yokobori S."/>
            <person name="Yamagishi A."/>
            <person name="Oono Y."/>
            <person name="Narumi I."/>
        </authorList>
    </citation>
    <scope>NUCLEOTIDE SEQUENCE [LARGE SCALE GENOMIC DNA]</scope>
    <source>
        <strain evidence="3">TR0125</strain>
    </source>
</reference>
<dbReference type="RefSeq" id="WP_103129488.1">
    <property type="nucleotide sequence ID" value="NZ_BFAG01000007.1"/>
</dbReference>
<evidence type="ECO:0000256" key="1">
    <source>
        <dbReference type="SAM" id="SignalP"/>
    </source>
</evidence>
<dbReference type="PANTHER" id="PTHR43649">
    <property type="entry name" value="ARABINOSE-BINDING PROTEIN-RELATED"/>
    <property type="match status" value="1"/>
</dbReference>
<sequence length="524" mass="57712">MRHKVTLAALLALATAAQAAPEPLKLPIVTKPLKLSYWVPISPNAAAVVKSYDDIGAYKEVQKRTGIELTFTHVPYTGNTPAQALSLMAASGELNDIIEYNWNFYPGGPEKALKDGLIIRLNDYVDQYAPNLKALLDKNPKIRKEITTADGDIFAFPFLRVDPSLRVFSGPVIRQDWLTKVRLPAPTTIDGWYRTLRAFKTRDPNGNGKADELPWVWNGQSFANGSDALLGAFGGAFALQGGFFLKDGKVTHHALEPEYKNFLATMRKWYAEGLIDPDYVVANQNQFDAKMLNNLAGSTLGFAGGTLTRLNDLAKTPGFKLVGAAYPSGKDRVGYNSNPDANKIFPGTGAAISSKNRNIRETVKLLDYAYSKDGSMLFNFGILGQSYVMQNGQPVFTADVRNNDKLPFSQSLARYARGSFDGPFVQDPRVPVRSPEALAANKTWRRASTALLLPPISPAAEDASRFASIMNDVQTYLAEMSTRYITGRESLDAYDRFQATLKNQGLLDARAIMQKALDRYNAKK</sequence>
<dbReference type="AlphaFoldDB" id="A0A2I9CVU3"/>
<keyword evidence="3" id="KW-1185">Reference proteome</keyword>
<feature type="chain" id="PRO_5014346963" evidence="1">
    <location>
        <begin position="20"/>
        <end position="524"/>
    </location>
</feature>
<proteinExistence type="predicted"/>
<comment type="caution">
    <text evidence="2">The sequence shown here is derived from an EMBL/GenBank/DDBJ whole genome shotgun (WGS) entry which is preliminary data.</text>
</comment>
<dbReference type="OrthoDB" id="9787283at2"/>
<evidence type="ECO:0000313" key="2">
    <source>
        <dbReference type="EMBL" id="GBF06084.1"/>
    </source>
</evidence>
<dbReference type="InterPro" id="IPR050490">
    <property type="entry name" value="Bact_solute-bd_prot1"/>
</dbReference>
<protein>
    <submittedName>
        <fullName evidence="2">Bacterial extracellular solute-binding domain-containing protein</fullName>
    </submittedName>
</protein>
<dbReference type="SUPFAM" id="SSF53850">
    <property type="entry name" value="Periplasmic binding protein-like II"/>
    <property type="match status" value="1"/>
</dbReference>
<dbReference type="Proteomes" id="UP000236569">
    <property type="component" value="Unassembled WGS sequence"/>
</dbReference>
<dbReference type="PANTHER" id="PTHR43649:SF12">
    <property type="entry name" value="DIACETYLCHITOBIOSE BINDING PROTEIN DASA"/>
    <property type="match status" value="1"/>
</dbReference>
<dbReference type="EMBL" id="BFAG01000007">
    <property type="protein sequence ID" value="GBF06084.1"/>
    <property type="molecule type" value="Genomic_DNA"/>
</dbReference>
<organism evidence="2 3">
    <name type="scientific">Deinococcus aerius</name>
    <dbReference type="NCBI Taxonomy" id="200253"/>
    <lineage>
        <taxon>Bacteria</taxon>
        <taxon>Thermotogati</taxon>
        <taxon>Deinococcota</taxon>
        <taxon>Deinococci</taxon>
        <taxon>Deinococcales</taxon>
        <taxon>Deinococcaceae</taxon>
        <taxon>Deinococcus</taxon>
    </lineage>
</organism>
<feature type="signal peptide" evidence="1">
    <location>
        <begin position="1"/>
        <end position="19"/>
    </location>
</feature>
<accession>A0A2I9CVU3</accession>
<keyword evidence="1" id="KW-0732">Signal</keyword>
<name>A0A2I9CVU3_9DEIO</name>
<evidence type="ECO:0000313" key="3">
    <source>
        <dbReference type="Proteomes" id="UP000236569"/>
    </source>
</evidence>
<gene>
    <name evidence="2" type="ORF">DAERI_070082</name>
</gene>
<dbReference type="Gene3D" id="3.40.190.10">
    <property type="entry name" value="Periplasmic binding protein-like II"/>
    <property type="match status" value="2"/>
</dbReference>